<dbReference type="Proteomes" id="UP000317429">
    <property type="component" value="Chromosome"/>
</dbReference>
<dbReference type="AlphaFoldDB" id="A0A518D648"/>
<evidence type="ECO:0000313" key="2">
    <source>
        <dbReference type="Proteomes" id="UP000317429"/>
    </source>
</evidence>
<organism evidence="1 2">
    <name type="scientific">Pirellulimonas nuda</name>
    <dbReference type="NCBI Taxonomy" id="2528009"/>
    <lineage>
        <taxon>Bacteria</taxon>
        <taxon>Pseudomonadati</taxon>
        <taxon>Planctomycetota</taxon>
        <taxon>Planctomycetia</taxon>
        <taxon>Pirellulales</taxon>
        <taxon>Lacipirellulaceae</taxon>
        <taxon>Pirellulimonas</taxon>
    </lineage>
</organism>
<dbReference type="EMBL" id="CP036291">
    <property type="protein sequence ID" value="QDU86946.1"/>
    <property type="molecule type" value="Genomic_DNA"/>
</dbReference>
<reference evidence="1 2" key="1">
    <citation type="submission" date="2019-02" db="EMBL/GenBank/DDBJ databases">
        <title>Deep-cultivation of Planctomycetes and their phenomic and genomic characterization uncovers novel biology.</title>
        <authorList>
            <person name="Wiegand S."/>
            <person name="Jogler M."/>
            <person name="Boedeker C."/>
            <person name="Pinto D."/>
            <person name="Vollmers J."/>
            <person name="Rivas-Marin E."/>
            <person name="Kohn T."/>
            <person name="Peeters S.H."/>
            <person name="Heuer A."/>
            <person name="Rast P."/>
            <person name="Oberbeckmann S."/>
            <person name="Bunk B."/>
            <person name="Jeske O."/>
            <person name="Meyerdierks A."/>
            <person name="Storesund J.E."/>
            <person name="Kallscheuer N."/>
            <person name="Luecker S."/>
            <person name="Lage O.M."/>
            <person name="Pohl T."/>
            <person name="Merkel B.J."/>
            <person name="Hornburger P."/>
            <person name="Mueller R.-W."/>
            <person name="Bruemmer F."/>
            <person name="Labrenz M."/>
            <person name="Spormann A.M."/>
            <person name="Op den Camp H."/>
            <person name="Overmann J."/>
            <person name="Amann R."/>
            <person name="Jetten M.S.M."/>
            <person name="Mascher T."/>
            <person name="Medema M.H."/>
            <person name="Devos D.P."/>
            <person name="Kaster A.-K."/>
            <person name="Ovreas L."/>
            <person name="Rohde M."/>
            <person name="Galperin M.Y."/>
            <person name="Jogler C."/>
        </authorList>
    </citation>
    <scope>NUCLEOTIDE SEQUENCE [LARGE SCALE GENOMIC DNA]</scope>
    <source>
        <strain evidence="1 2">Pla175</strain>
    </source>
</reference>
<proteinExistence type="predicted"/>
<sequence>MIATNTLPAKISKTEQAQAAFARLLADASRRGFYGTTSITLNVQDGAIQQVRVSVEKTIR</sequence>
<keyword evidence="2" id="KW-1185">Reference proteome</keyword>
<evidence type="ECO:0000313" key="1">
    <source>
        <dbReference type="EMBL" id="QDU86946.1"/>
    </source>
</evidence>
<name>A0A518D648_9BACT</name>
<protein>
    <submittedName>
        <fullName evidence="1">Uncharacterized protein</fullName>
    </submittedName>
</protein>
<gene>
    <name evidence="1" type="ORF">Pla175_03000</name>
</gene>
<dbReference type="KEGG" id="pnd:Pla175_03000"/>
<accession>A0A518D648</accession>
<dbReference type="RefSeq" id="WP_145280640.1">
    <property type="nucleotide sequence ID" value="NZ_CP036291.1"/>
</dbReference>